<keyword evidence="2" id="KW-0378">Hydrolase</keyword>
<dbReference type="InterPro" id="IPR053170">
    <property type="entry name" value="Transcription_regulator"/>
</dbReference>
<evidence type="ECO:0000256" key="1">
    <source>
        <dbReference type="SAM" id="Phobius"/>
    </source>
</evidence>
<protein>
    <submittedName>
        <fullName evidence="2">Membrane-bound metal-dependent hydrolase</fullName>
    </submittedName>
</protein>
<feature type="transmembrane region" description="Helical" evidence="1">
    <location>
        <begin position="95"/>
        <end position="117"/>
    </location>
</feature>
<dbReference type="Proteomes" id="UP000029431">
    <property type="component" value="Chromosome"/>
</dbReference>
<keyword evidence="1" id="KW-1133">Transmembrane helix</keyword>
<evidence type="ECO:0000313" key="2">
    <source>
        <dbReference type="EMBL" id="AHD06792.1"/>
    </source>
</evidence>
<dbReference type="InterPro" id="IPR007404">
    <property type="entry name" value="YdjM-like"/>
</dbReference>
<sequence>MYLDTGTHLVIGFGLAGLSLIDPIVAKDSTIMTAVFIGTVLGSQAPDSDTLLRCKDNAAYIRNHRGITHSLPFLAIWTLLITGVLALVFRGLPLFHVGMWVFIAVAFHVFTDCFNTYGTQAFRPFTHKWISWNIIHIFDPFIFASHVLCILLWSFHLVPPEIVFPVLYGIIALYYVWRTVVHSRLEKGLSRQDPDYQNGDQYLLIPTYSLYAWNIVKTRADGTYVLGDLRNNRLRWVDVVICDNHPAVEASKTNTDIEALLHFSSYTCAAVSQHPWGYEVRWTDVRYRHRKQYPFVAVLLMDHDYRHLNSYVGWLSETKLEKRLNLNSH</sequence>
<feature type="transmembrane region" description="Helical" evidence="1">
    <location>
        <begin position="162"/>
        <end position="181"/>
    </location>
</feature>
<organism evidence="2 3">
    <name type="scientific">Paenibacillus larvae subsp. larvae DSM 25430</name>
    <dbReference type="NCBI Taxonomy" id="697284"/>
    <lineage>
        <taxon>Bacteria</taxon>
        <taxon>Bacillati</taxon>
        <taxon>Bacillota</taxon>
        <taxon>Bacilli</taxon>
        <taxon>Bacillales</taxon>
        <taxon>Paenibacillaceae</taxon>
        <taxon>Paenibacillus</taxon>
    </lineage>
</organism>
<dbReference type="KEGG" id="plv:ERIC2_c30170"/>
<dbReference type="HOGENOM" id="CLU_067817_2_0_9"/>
<dbReference type="GO" id="GO:0016787">
    <property type="term" value="F:hydrolase activity"/>
    <property type="evidence" value="ECO:0007669"/>
    <property type="project" value="UniProtKB-KW"/>
</dbReference>
<accession>V9WCG1</accession>
<feature type="transmembrane region" description="Helical" evidence="1">
    <location>
        <begin position="71"/>
        <end position="89"/>
    </location>
</feature>
<feature type="transmembrane region" description="Helical" evidence="1">
    <location>
        <begin position="129"/>
        <end position="156"/>
    </location>
</feature>
<proteinExistence type="predicted"/>
<dbReference type="AlphaFoldDB" id="V9WCG1"/>
<keyword evidence="1" id="KW-0812">Transmembrane</keyword>
<name>V9WCG1_9BACL</name>
<keyword evidence="3" id="KW-1185">Reference proteome</keyword>
<dbReference type="PATRIC" id="fig|697284.3.peg.2872"/>
<dbReference type="eggNOG" id="COG1988">
    <property type="taxonomic scope" value="Bacteria"/>
</dbReference>
<evidence type="ECO:0000313" key="3">
    <source>
        <dbReference type="Proteomes" id="UP000029431"/>
    </source>
</evidence>
<gene>
    <name evidence="2" type="ORF">ERIC2_c30170</name>
</gene>
<dbReference type="PANTHER" id="PTHR40031">
    <property type="entry name" value="HYPOTHETICAL MEMBRANE SPANNING PROTEIN"/>
    <property type="match status" value="1"/>
</dbReference>
<keyword evidence="1" id="KW-0472">Membrane</keyword>
<dbReference type="Pfam" id="PF04307">
    <property type="entry name" value="YdjM"/>
    <property type="match status" value="1"/>
</dbReference>
<reference evidence="2 3" key="1">
    <citation type="journal article" date="2014" name="PLoS ONE">
        <title>How to Kill the Honey Bee Larva: Genomic Potential and Virulence Mechanisms of Paenibacillus larvae.</title>
        <authorList>
            <person name="Djukic M."/>
            <person name="Brzuszkiewicz E."/>
            <person name="Funfhaus A."/>
            <person name="Voss J."/>
            <person name="Gollnow K."/>
            <person name="Poppinga L."/>
            <person name="Liesegang H."/>
            <person name="Garcia-Gonzalez E."/>
            <person name="Genersch E."/>
            <person name="Daniel R."/>
        </authorList>
    </citation>
    <scope>NUCLEOTIDE SEQUENCE [LARGE SCALE GENOMIC DNA]</scope>
    <source>
        <strain evidence="2 3">DSM 25430</strain>
    </source>
</reference>
<dbReference type="PANTHER" id="PTHR40031:SF1">
    <property type="entry name" value="MEMBRANE-BOUND METAL-DEPENDENT HYDROLASE"/>
    <property type="match status" value="1"/>
</dbReference>
<dbReference type="EMBL" id="CP003355">
    <property type="protein sequence ID" value="AHD06792.1"/>
    <property type="molecule type" value="Genomic_DNA"/>
</dbReference>